<dbReference type="KEGG" id="cfus:CYFUS_007277"/>
<feature type="transmembrane region" description="Helical" evidence="1">
    <location>
        <begin position="43"/>
        <end position="67"/>
    </location>
</feature>
<feature type="transmembrane region" description="Helical" evidence="1">
    <location>
        <begin position="73"/>
        <end position="93"/>
    </location>
</feature>
<keyword evidence="1" id="KW-0812">Transmembrane</keyword>
<sequence length="135" mass="14308">MLTLLFKAHSGLRYLVLLVGLVALAYFVYGFATKRPVDKKVRILGSSFAGLLDTQILLGLVLLGAGWPFRPILWGHLTLMLLAAVLAHVLLVINRKRPQPGFLLPLIAVGGALLLVVGGILAIGRGVFASTSLGG</sequence>
<dbReference type="EMBL" id="CP022098">
    <property type="protein sequence ID" value="ATB41807.1"/>
    <property type="molecule type" value="Genomic_DNA"/>
</dbReference>
<organism evidence="2 3">
    <name type="scientific">Cystobacter fuscus</name>
    <dbReference type="NCBI Taxonomy" id="43"/>
    <lineage>
        <taxon>Bacteria</taxon>
        <taxon>Pseudomonadati</taxon>
        <taxon>Myxococcota</taxon>
        <taxon>Myxococcia</taxon>
        <taxon>Myxococcales</taxon>
        <taxon>Cystobacterineae</taxon>
        <taxon>Archangiaceae</taxon>
        <taxon>Cystobacter</taxon>
    </lineage>
</organism>
<reference evidence="2 3" key="1">
    <citation type="submission" date="2017-06" db="EMBL/GenBank/DDBJ databases">
        <title>Sequencing and comparative analysis of myxobacterial genomes.</title>
        <authorList>
            <person name="Rupp O."/>
            <person name="Goesmann A."/>
            <person name="Sogaard-Andersen L."/>
        </authorList>
    </citation>
    <scope>NUCLEOTIDE SEQUENCE [LARGE SCALE GENOMIC DNA]</scope>
    <source>
        <strain evidence="2 3">DSM 52655</strain>
    </source>
</reference>
<feature type="transmembrane region" description="Helical" evidence="1">
    <location>
        <begin position="12"/>
        <end position="31"/>
    </location>
</feature>
<dbReference type="RefSeq" id="WP_095989458.1">
    <property type="nucleotide sequence ID" value="NZ_CP022098.1"/>
</dbReference>
<proteinExistence type="predicted"/>
<dbReference type="AlphaFoldDB" id="A0A250JE70"/>
<evidence type="ECO:0000313" key="2">
    <source>
        <dbReference type="EMBL" id="ATB41807.1"/>
    </source>
</evidence>
<keyword evidence="1" id="KW-0472">Membrane</keyword>
<keyword evidence="1" id="KW-1133">Transmembrane helix</keyword>
<gene>
    <name evidence="2" type="ORF">CYFUS_007277</name>
</gene>
<evidence type="ECO:0000313" key="3">
    <source>
        <dbReference type="Proteomes" id="UP000217257"/>
    </source>
</evidence>
<feature type="transmembrane region" description="Helical" evidence="1">
    <location>
        <begin position="102"/>
        <end position="123"/>
    </location>
</feature>
<accession>A0A250JE70</accession>
<protein>
    <submittedName>
        <fullName evidence="2">Uncharacterized protein</fullName>
    </submittedName>
</protein>
<dbReference type="Proteomes" id="UP000217257">
    <property type="component" value="Chromosome"/>
</dbReference>
<evidence type="ECO:0000256" key="1">
    <source>
        <dbReference type="SAM" id="Phobius"/>
    </source>
</evidence>
<name>A0A250JE70_9BACT</name>